<feature type="transmembrane region" description="Helical" evidence="1">
    <location>
        <begin position="102"/>
        <end position="119"/>
    </location>
</feature>
<organism evidence="2 3">
    <name type="scientific">Urbifossiella limnaea</name>
    <dbReference type="NCBI Taxonomy" id="2528023"/>
    <lineage>
        <taxon>Bacteria</taxon>
        <taxon>Pseudomonadati</taxon>
        <taxon>Planctomycetota</taxon>
        <taxon>Planctomycetia</taxon>
        <taxon>Gemmatales</taxon>
        <taxon>Gemmataceae</taxon>
        <taxon>Urbifossiella</taxon>
    </lineage>
</organism>
<dbReference type="RefSeq" id="WP_145238081.1">
    <property type="nucleotide sequence ID" value="NZ_CP036273.1"/>
</dbReference>
<name>A0A517XSJ0_9BACT</name>
<dbReference type="AlphaFoldDB" id="A0A517XSJ0"/>
<keyword evidence="1" id="KW-0812">Transmembrane</keyword>
<accession>A0A517XSJ0</accession>
<keyword evidence="3" id="KW-1185">Reference proteome</keyword>
<feature type="transmembrane region" description="Helical" evidence="1">
    <location>
        <begin position="131"/>
        <end position="150"/>
    </location>
</feature>
<keyword evidence="1" id="KW-1133">Transmembrane helix</keyword>
<proteinExistence type="predicted"/>
<sequence>MARATVRRSDAHDLPPVCCVCGEGATCTRTETFRRSAGWVSWSLLLCGLPWLAPDLFPRTRAGSLANVACALPFLYGVVFARRSIDLALPVCDRHRRRSKRAWVALGIGLLAALATGFGSEFVGKQRATDLYLIAFLVGLASVVLAVALVDDRVRAATIDERSITLDRVSDAFAAAVEGGGPRREREREPAADGGGMNLATARYYRG</sequence>
<keyword evidence="1" id="KW-0472">Membrane</keyword>
<feature type="transmembrane region" description="Helical" evidence="1">
    <location>
        <begin position="36"/>
        <end position="53"/>
    </location>
</feature>
<protein>
    <submittedName>
        <fullName evidence="2">Uncharacterized protein</fullName>
    </submittedName>
</protein>
<evidence type="ECO:0000313" key="2">
    <source>
        <dbReference type="EMBL" id="QDU20476.1"/>
    </source>
</evidence>
<evidence type="ECO:0000256" key="1">
    <source>
        <dbReference type="SAM" id="Phobius"/>
    </source>
</evidence>
<dbReference type="EMBL" id="CP036273">
    <property type="protein sequence ID" value="QDU20476.1"/>
    <property type="molecule type" value="Genomic_DNA"/>
</dbReference>
<feature type="transmembrane region" description="Helical" evidence="1">
    <location>
        <begin position="65"/>
        <end position="81"/>
    </location>
</feature>
<evidence type="ECO:0000313" key="3">
    <source>
        <dbReference type="Proteomes" id="UP000319576"/>
    </source>
</evidence>
<gene>
    <name evidence="2" type="ORF">ETAA1_24280</name>
</gene>
<dbReference type="OrthoDB" id="187787at2"/>
<dbReference type="KEGG" id="uli:ETAA1_24280"/>
<reference evidence="2 3" key="1">
    <citation type="submission" date="2019-02" db="EMBL/GenBank/DDBJ databases">
        <title>Deep-cultivation of Planctomycetes and their phenomic and genomic characterization uncovers novel biology.</title>
        <authorList>
            <person name="Wiegand S."/>
            <person name="Jogler M."/>
            <person name="Boedeker C."/>
            <person name="Pinto D."/>
            <person name="Vollmers J."/>
            <person name="Rivas-Marin E."/>
            <person name="Kohn T."/>
            <person name="Peeters S.H."/>
            <person name="Heuer A."/>
            <person name="Rast P."/>
            <person name="Oberbeckmann S."/>
            <person name="Bunk B."/>
            <person name="Jeske O."/>
            <person name="Meyerdierks A."/>
            <person name="Storesund J.E."/>
            <person name="Kallscheuer N."/>
            <person name="Luecker S."/>
            <person name="Lage O.M."/>
            <person name="Pohl T."/>
            <person name="Merkel B.J."/>
            <person name="Hornburger P."/>
            <person name="Mueller R.-W."/>
            <person name="Bruemmer F."/>
            <person name="Labrenz M."/>
            <person name="Spormann A.M."/>
            <person name="Op den Camp H."/>
            <person name="Overmann J."/>
            <person name="Amann R."/>
            <person name="Jetten M.S.M."/>
            <person name="Mascher T."/>
            <person name="Medema M.H."/>
            <person name="Devos D.P."/>
            <person name="Kaster A.-K."/>
            <person name="Ovreas L."/>
            <person name="Rohde M."/>
            <person name="Galperin M.Y."/>
            <person name="Jogler C."/>
        </authorList>
    </citation>
    <scope>NUCLEOTIDE SEQUENCE [LARGE SCALE GENOMIC DNA]</scope>
    <source>
        <strain evidence="2 3">ETA_A1</strain>
    </source>
</reference>
<dbReference type="Proteomes" id="UP000319576">
    <property type="component" value="Chromosome"/>
</dbReference>